<evidence type="ECO:0000313" key="3">
    <source>
        <dbReference type="Proteomes" id="UP000095085"/>
    </source>
</evidence>
<dbReference type="Proteomes" id="UP000095085">
    <property type="component" value="Unassembled WGS sequence"/>
</dbReference>
<protein>
    <recommendedName>
        <fullName evidence="4">SET domain-containing protein</fullName>
    </recommendedName>
</protein>
<dbReference type="OrthoDB" id="441812at2759"/>
<reference evidence="3" key="1">
    <citation type="submission" date="2016-05" db="EMBL/GenBank/DDBJ databases">
        <title>Comparative genomics of biotechnologically important yeasts.</title>
        <authorList>
            <consortium name="DOE Joint Genome Institute"/>
            <person name="Riley R."/>
            <person name="Haridas S."/>
            <person name="Wolfe K.H."/>
            <person name="Lopes M.R."/>
            <person name="Hittinger C.T."/>
            <person name="Goker M."/>
            <person name="Salamov A."/>
            <person name="Wisecaver J."/>
            <person name="Long T.M."/>
            <person name="Aerts A.L."/>
            <person name="Barry K."/>
            <person name="Choi C."/>
            <person name="Clum A."/>
            <person name="Coughlan A.Y."/>
            <person name="Deshpande S."/>
            <person name="Douglass A.P."/>
            <person name="Hanson S.J."/>
            <person name="Klenk H.-P."/>
            <person name="Labutti K."/>
            <person name="Lapidus A."/>
            <person name="Lindquist E."/>
            <person name="Lipzen A."/>
            <person name="Meier-Kolthoff J.P."/>
            <person name="Ohm R.A."/>
            <person name="Otillar R.P."/>
            <person name="Pangilinan J."/>
            <person name="Peng Y."/>
            <person name="Rokas A."/>
            <person name="Rosa C.A."/>
            <person name="Scheuner C."/>
            <person name="Sibirny A.A."/>
            <person name="Slot J.C."/>
            <person name="Stielow J.B."/>
            <person name="Sun H."/>
            <person name="Kurtzman C.P."/>
            <person name="Blackwell M."/>
            <person name="Grigoriev I.V."/>
            <person name="Jeffries T.W."/>
        </authorList>
    </citation>
    <scope>NUCLEOTIDE SEQUENCE [LARGE SCALE GENOMIC DNA]</scope>
    <source>
        <strain evidence="3">NRRL Y-1933</strain>
    </source>
</reference>
<dbReference type="InterPro" id="IPR046341">
    <property type="entry name" value="SET_dom_sf"/>
</dbReference>
<feature type="compositionally biased region" description="Acidic residues" evidence="1">
    <location>
        <begin position="296"/>
        <end position="308"/>
    </location>
</feature>
<feature type="compositionally biased region" description="Basic and acidic residues" evidence="1">
    <location>
        <begin position="388"/>
        <end position="399"/>
    </location>
</feature>
<dbReference type="AlphaFoldDB" id="A0A1E4RPU3"/>
<dbReference type="GO" id="GO:0016279">
    <property type="term" value="F:protein-lysine N-methyltransferase activity"/>
    <property type="evidence" value="ECO:0007669"/>
    <property type="project" value="TreeGrafter"/>
</dbReference>
<dbReference type="InterPro" id="IPR050600">
    <property type="entry name" value="SETD3_SETD6_MTase"/>
</dbReference>
<dbReference type="GO" id="GO:0005634">
    <property type="term" value="C:nucleus"/>
    <property type="evidence" value="ECO:0007669"/>
    <property type="project" value="TreeGrafter"/>
</dbReference>
<dbReference type="GeneID" id="30998340"/>
<keyword evidence="3" id="KW-1185">Reference proteome</keyword>
<feature type="region of interest" description="Disordered" evidence="1">
    <location>
        <begin position="296"/>
        <end position="408"/>
    </location>
</feature>
<dbReference type="PANTHER" id="PTHR13271">
    <property type="entry name" value="UNCHARACTERIZED PUTATIVE METHYLTRANSFERASE"/>
    <property type="match status" value="1"/>
</dbReference>
<feature type="compositionally biased region" description="Basic and acidic residues" evidence="1">
    <location>
        <begin position="593"/>
        <end position="612"/>
    </location>
</feature>
<accession>A0A1E4RPU3</accession>
<gene>
    <name evidence="2" type="ORF">HYPBUDRAFT_8688</name>
</gene>
<proteinExistence type="predicted"/>
<organism evidence="2 3">
    <name type="scientific">Hyphopichia burtonii NRRL Y-1933</name>
    <dbReference type="NCBI Taxonomy" id="984485"/>
    <lineage>
        <taxon>Eukaryota</taxon>
        <taxon>Fungi</taxon>
        <taxon>Dikarya</taxon>
        <taxon>Ascomycota</taxon>
        <taxon>Saccharomycotina</taxon>
        <taxon>Pichiomycetes</taxon>
        <taxon>Debaryomycetaceae</taxon>
        <taxon>Hyphopichia</taxon>
    </lineage>
</organism>
<feature type="region of interest" description="Disordered" evidence="1">
    <location>
        <begin position="425"/>
        <end position="463"/>
    </location>
</feature>
<feature type="compositionally biased region" description="Acidic residues" evidence="1">
    <location>
        <begin position="321"/>
        <end position="384"/>
    </location>
</feature>
<sequence length="773" mass="88887">MSLTTSDKIASLMEWLNANAFWNNDQLDVEQSKESSGIGVFFNSPDEDEEDDDNLLLRIPKENILSPKNSLIWNLLVDYSENHIVNFDVDLTQGMHSIVICFIYELAIGSKSPWFQYIQSMIPNETEESKFNNVPICLWPEIYKKSLFNTECDLLNMLDNTELVNYFIECINFAKVNSSFIEIPKVFDVNVEINQDNIDQLPKIILDNHHEKLIQFGKYVQTVISRAFEVDEFHGLSLVPGADLFNHIPPVLNEDSRISGREDVHFVCDGGDDVCDVCGELDCEDHRDEDEMDIEEDGMFDDDDDDSLNDMQFDSDGQLVENDDDDDDDENNDDNDDDLDDNDDNENLNDDEILGGDSEVDETELFSSSDADDSSLESDLDDNNSEVADDHSEIDHSDADSSQTEDIPELKEITMEYINKIEQELKDEESEEQDDENDDEDESEAETHLDEEEVSTDQEEENVSNVNQHLLADQENLALLLSDGSKCCDIVLSKKPNKSKGKYELFNTYGNGLSNPYLLQRYGFITENINDNCVLSVQLFQYLKKFKSDNSELKIKQLNNKLDWYEHIGFEFVNDLTCQYESRPALPEDDLEEHPHEHSHGHDDHDRSHCQDEDCQDEDCQDEDCQDECEDGCCGGDDDDDETDEHTQILEENLPESWQLSPRVTADGSITPQTYALIKLLIMPYKLFHYKLIECASEGKLAKRIFQNLLPYGLDSTSDKYYNQVYLLAKKWCKQRLDRYRKEETKMDDVKADIVKSLLEREKSILKSVIAKN</sequence>
<feature type="region of interest" description="Disordered" evidence="1">
    <location>
        <begin position="588"/>
        <end position="613"/>
    </location>
</feature>
<dbReference type="EMBL" id="KV454538">
    <property type="protein sequence ID" value="ODV69287.1"/>
    <property type="molecule type" value="Genomic_DNA"/>
</dbReference>
<feature type="compositionally biased region" description="Acidic residues" evidence="1">
    <location>
        <begin position="425"/>
        <end position="462"/>
    </location>
</feature>
<dbReference type="SUPFAM" id="SSF82199">
    <property type="entry name" value="SET domain"/>
    <property type="match status" value="2"/>
</dbReference>
<evidence type="ECO:0000256" key="1">
    <source>
        <dbReference type="SAM" id="MobiDB-lite"/>
    </source>
</evidence>
<name>A0A1E4RPU3_9ASCO</name>
<dbReference type="RefSeq" id="XP_020078354.1">
    <property type="nucleotide sequence ID" value="XM_020223791.1"/>
</dbReference>
<dbReference type="PANTHER" id="PTHR13271:SF34">
    <property type="entry name" value="N-LYSINE METHYLTRANSFERASE SETD6"/>
    <property type="match status" value="1"/>
</dbReference>
<dbReference type="STRING" id="984485.A0A1E4RPU3"/>
<dbReference type="Gene3D" id="3.90.1410.10">
    <property type="entry name" value="set domain protein methyltransferase, domain 1"/>
    <property type="match status" value="1"/>
</dbReference>
<evidence type="ECO:0000313" key="2">
    <source>
        <dbReference type="EMBL" id="ODV69287.1"/>
    </source>
</evidence>
<evidence type="ECO:0008006" key="4">
    <source>
        <dbReference type="Google" id="ProtNLM"/>
    </source>
</evidence>